<dbReference type="Proteomes" id="UP001523401">
    <property type="component" value="Unassembled WGS sequence"/>
</dbReference>
<name>A0ABT1CFY0_9PROT</name>
<proteinExistence type="predicted"/>
<evidence type="ECO:0000313" key="1">
    <source>
        <dbReference type="EMBL" id="MCO6159762.1"/>
    </source>
</evidence>
<protein>
    <submittedName>
        <fullName evidence="1">Histidine phosphatase family protein</fullName>
    </submittedName>
</protein>
<reference evidence="1 2" key="1">
    <citation type="submission" date="2022-06" db="EMBL/GenBank/DDBJ databases">
        <title>Whole-genome of Asaia lannensis strain LMG 27011T.</title>
        <authorList>
            <person name="Sombolestani A."/>
        </authorList>
    </citation>
    <scope>NUCLEOTIDE SEQUENCE [LARGE SCALE GENOMIC DNA]</scope>
    <source>
        <strain evidence="1 2">NBRC 102526</strain>
    </source>
</reference>
<dbReference type="EMBL" id="JAMXQU010000004">
    <property type="protein sequence ID" value="MCO6159762.1"/>
    <property type="molecule type" value="Genomic_DNA"/>
</dbReference>
<dbReference type="RefSeq" id="WP_252849104.1">
    <property type="nucleotide sequence ID" value="NZ_BAPW01000010.1"/>
</dbReference>
<dbReference type="Gene3D" id="3.40.50.1240">
    <property type="entry name" value="Phosphoglycerate mutase-like"/>
    <property type="match status" value="1"/>
</dbReference>
<sequence length="216" mass="23802">MSTGFSILLARHPAVQIREGLCYGRTDVPLASGWEPVVAKWQQIWRDGVGFAQNAHYRVFHSPATRCSVAARHFASCDADARGRPDSHVDDSHTDCCHADLRLAELDFGAWENRLWSDVPRDDLDDWAADPMGYAPGGGETVEALTERVAAFWHERMQASQTCCIVTHGGPLRVMLALAENRAFRPEDPAPQQGQATLLHFSNNPGGFVAQGLPIR</sequence>
<comment type="caution">
    <text evidence="1">The sequence shown here is derived from an EMBL/GenBank/DDBJ whole genome shotgun (WGS) entry which is preliminary data.</text>
</comment>
<dbReference type="SMART" id="SM00855">
    <property type="entry name" value="PGAM"/>
    <property type="match status" value="1"/>
</dbReference>
<keyword evidence="2" id="KW-1185">Reference proteome</keyword>
<accession>A0ABT1CFY0</accession>
<organism evidence="1 2">
    <name type="scientific">Asaia lannensis NBRC 102526</name>
    <dbReference type="NCBI Taxonomy" id="1307926"/>
    <lineage>
        <taxon>Bacteria</taxon>
        <taxon>Pseudomonadati</taxon>
        <taxon>Pseudomonadota</taxon>
        <taxon>Alphaproteobacteria</taxon>
        <taxon>Acetobacterales</taxon>
        <taxon>Acetobacteraceae</taxon>
        <taxon>Asaia</taxon>
    </lineage>
</organism>
<dbReference type="Pfam" id="PF00300">
    <property type="entry name" value="His_Phos_1"/>
    <property type="match status" value="1"/>
</dbReference>
<dbReference type="InterPro" id="IPR013078">
    <property type="entry name" value="His_Pase_superF_clade-1"/>
</dbReference>
<dbReference type="SUPFAM" id="SSF53254">
    <property type="entry name" value="Phosphoglycerate mutase-like"/>
    <property type="match status" value="1"/>
</dbReference>
<dbReference type="InterPro" id="IPR029033">
    <property type="entry name" value="His_PPase_superfam"/>
</dbReference>
<evidence type="ECO:0000313" key="2">
    <source>
        <dbReference type="Proteomes" id="UP001523401"/>
    </source>
</evidence>
<gene>
    <name evidence="1" type="ORF">NF685_06960</name>
</gene>